<feature type="compositionally biased region" description="Polar residues" evidence="1">
    <location>
        <begin position="115"/>
        <end position="129"/>
    </location>
</feature>
<evidence type="ECO:0000313" key="3">
    <source>
        <dbReference type="Proteomes" id="UP000325577"/>
    </source>
</evidence>
<reference evidence="2 3" key="1">
    <citation type="submission" date="2019-09" db="EMBL/GenBank/DDBJ databases">
        <title>A chromosome-level genome assembly of the Chinese tupelo Nyssa sinensis.</title>
        <authorList>
            <person name="Yang X."/>
            <person name="Kang M."/>
            <person name="Yang Y."/>
            <person name="Xiong H."/>
            <person name="Wang M."/>
            <person name="Zhang Z."/>
            <person name="Wang Z."/>
            <person name="Wu H."/>
            <person name="Ma T."/>
            <person name="Liu J."/>
            <person name="Xi Z."/>
        </authorList>
    </citation>
    <scope>NUCLEOTIDE SEQUENCE [LARGE SCALE GENOMIC DNA]</scope>
    <source>
        <strain evidence="2">J267</strain>
        <tissue evidence="2">Leaf</tissue>
    </source>
</reference>
<organism evidence="2 3">
    <name type="scientific">Nyssa sinensis</name>
    <dbReference type="NCBI Taxonomy" id="561372"/>
    <lineage>
        <taxon>Eukaryota</taxon>
        <taxon>Viridiplantae</taxon>
        <taxon>Streptophyta</taxon>
        <taxon>Embryophyta</taxon>
        <taxon>Tracheophyta</taxon>
        <taxon>Spermatophyta</taxon>
        <taxon>Magnoliopsida</taxon>
        <taxon>eudicotyledons</taxon>
        <taxon>Gunneridae</taxon>
        <taxon>Pentapetalae</taxon>
        <taxon>asterids</taxon>
        <taxon>Cornales</taxon>
        <taxon>Nyssaceae</taxon>
        <taxon>Nyssa</taxon>
    </lineage>
</organism>
<evidence type="ECO:0000256" key="1">
    <source>
        <dbReference type="SAM" id="MobiDB-lite"/>
    </source>
</evidence>
<evidence type="ECO:0000313" key="2">
    <source>
        <dbReference type="EMBL" id="KAA8519871.1"/>
    </source>
</evidence>
<name>A0A5J4ZS25_9ASTE</name>
<gene>
    <name evidence="2" type="ORF">F0562_014039</name>
</gene>
<sequence>MRSFHRGDELGEAGHPGRRLQEAMQKAEAAGEKERPVKINLFARPSYGLNTRTLDKHLGYWLRRRIEKAVTQVLAKFNSRRNATGQSSHLCSGVGKAVDQVRDIFNNWWNATEQSSPHISHATEQSSPHISRLPA</sequence>
<dbReference type="InterPro" id="IPR024055">
    <property type="entry name" value="TIF2_asu_C"/>
</dbReference>
<dbReference type="SUPFAM" id="SSF110993">
    <property type="entry name" value="eIF-2-alpha, C-terminal domain"/>
    <property type="match status" value="1"/>
</dbReference>
<dbReference type="Proteomes" id="UP000325577">
    <property type="component" value="Linkage Group LG6"/>
</dbReference>
<proteinExistence type="predicted"/>
<protein>
    <submittedName>
        <fullName evidence="2">Uncharacterized protein</fullName>
    </submittedName>
</protein>
<feature type="region of interest" description="Disordered" evidence="1">
    <location>
        <begin position="115"/>
        <end position="135"/>
    </location>
</feature>
<dbReference type="AlphaFoldDB" id="A0A5J4ZS25"/>
<dbReference type="EMBL" id="CM018049">
    <property type="protein sequence ID" value="KAA8519871.1"/>
    <property type="molecule type" value="Genomic_DNA"/>
</dbReference>
<keyword evidence="3" id="KW-1185">Reference proteome</keyword>
<dbReference type="Gene3D" id="3.30.70.1130">
    <property type="entry name" value="EIF_2_alpha"/>
    <property type="match status" value="1"/>
</dbReference>
<accession>A0A5J4ZS25</accession>